<proteinExistence type="predicted"/>
<dbReference type="GeneTree" id="ENSGT00940000157073"/>
<evidence type="ECO:0000256" key="1">
    <source>
        <dbReference type="ARBA" id="ARBA00004906"/>
    </source>
</evidence>
<comment type="pathway">
    <text evidence="1">Protein modification; protein ubiquitination.</text>
</comment>
<dbReference type="PANTHER" id="PTHR24198:SF187">
    <property type="entry name" value="ANKYRIN REPEAT AND SOCS BOX CONTAINING 15"/>
    <property type="match status" value="1"/>
</dbReference>
<dbReference type="InterPro" id="IPR002110">
    <property type="entry name" value="Ankyrin_rpt"/>
</dbReference>
<dbReference type="FunFam" id="1.10.750.20:FF:000001">
    <property type="entry name" value="Ankyrin repeat and SOCS box containing 1"/>
    <property type="match status" value="1"/>
</dbReference>
<dbReference type="InterPro" id="IPR001496">
    <property type="entry name" value="SOCS_box"/>
</dbReference>
<dbReference type="PANTHER" id="PTHR24198">
    <property type="entry name" value="ANKYRIN REPEAT AND PROTEIN KINASE DOMAIN-CONTAINING PROTEIN"/>
    <property type="match status" value="1"/>
</dbReference>
<dbReference type="Ensembl" id="ENSSFOT00015018464.2">
    <property type="protein sequence ID" value="ENSSFOP00015018254.2"/>
    <property type="gene ID" value="ENSSFOG00015011729.2"/>
</dbReference>
<keyword evidence="2" id="KW-0677">Repeat</keyword>
<gene>
    <name evidence="6" type="primary">ASB15</name>
</gene>
<name>A0A8C9RQE1_SCLFO</name>
<feature type="repeat" description="ANK" evidence="4">
    <location>
        <begin position="206"/>
        <end position="238"/>
    </location>
</feature>
<feature type="repeat" description="ANK" evidence="4">
    <location>
        <begin position="107"/>
        <end position="139"/>
    </location>
</feature>
<feature type="repeat" description="ANK" evidence="4">
    <location>
        <begin position="304"/>
        <end position="336"/>
    </location>
</feature>
<evidence type="ECO:0000313" key="6">
    <source>
        <dbReference type="Ensembl" id="ENSSFOP00015018254.2"/>
    </source>
</evidence>
<protein>
    <submittedName>
        <fullName evidence="6">Ankyrin repeat and SOCS box containing 15</fullName>
    </submittedName>
</protein>
<feature type="repeat" description="ANK" evidence="4">
    <location>
        <begin position="239"/>
        <end position="271"/>
    </location>
</feature>
<reference evidence="6" key="3">
    <citation type="submission" date="2025-09" db="UniProtKB">
        <authorList>
            <consortium name="Ensembl"/>
        </authorList>
    </citation>
    <scope>IDENTIFICATION</scope>
</reference>
<dbReference type="Proteomes" id="UP000694397">
    <property type="component" value="Chromosome 2"/>
</dbReference>
<dbReference type="PRINTS" id="PR01415">
    <property type="entry name" value="ANKYRIN"/>
</dbReference>
<evidence type="ECO:0000313" key="7">
    <source>
        <dbReference type="Proteomes" id="UP000694397"/>
    </source>
</evidence>
<sequence length="578" mass="63533">MEESEDIDSELLHYVLEMSAGDCGGQLVPCGDSLELASDENVKILTAIDNGDTYSLRELSECTAAFGEVDGEGWLPLHRAAVQPVKEVLETVIVASYTLTLEEKTLDGETAMTLAIQAGWVENVKVLLDQGASPNTTNDKNESPLLLAVRTRSYEMVSTLVMGGAFVEQTCLKKWSALHEAAKVGSGDIMMLLLRNGGKVTVKDGHGVTPLGVAAEHANAEVLEILIKNGADVNTQASNGDSALYDAAGSGNPDCIDLLLERGADPNVHSLCAQLPIHRAAYEGHYLALRRFIPITTERAIRLSGQSPVHSAADGGHPQCLELLIKSGFNVNAILEKHISENYADMRKSALYFAVSNGDVTCTEMLLNAGANPDADPLRCLLVAVRAGRYEIVRLLLAKQADVNCYFTAVSDTVFPTALQYCLRDEMMMRLLLNNGYDAESCFRCHHNDALASCYTGRDDLCGVQNQREKILFCDFISLSWLMHLAGCTVRILLDYVGHVTICSNLKAVLKKQRQWPEICQILGNPRQLKHLCRLVIRTRITARRLSKMDSAPFPPRVKDYLLFREYDLYHSIMGLTK</sequence>
<dbReference type="Gene3D" id="1.25.40.20">
    <property type="entry name" value="Ankyrin repeat-containing domain"/>
    <property type="match status" value="3"/>
</dbReference>
<reference evidence="6" key="2">
    <citation type="submission" date="2025-08" db="UniProtKB">
        <authorList>
            <consortium name="Ensembl"/>
        </authorList>
    </citation>
    <scope>IDENTIFICATION</scope>
</reference>
<dbReference type="Pfam" id="PF00023">
    <property type="entry name" value="Ank"/>
    <property type="match status" value="1"/>
</dbReference>
<dbReference type="PROSITE" id="PS50088">
    <property type="entry name" value="ANK_REPEAT"/>
    <property type="match status" value="6"/>
</dbReference>
<dbReference type="SMART" id="SM00248">
    <property type="entry name" value="ANK"/>
    <property type="match status" value="9"/>
</dbReference>
<dbReference type="Pfam" id="PF07525">
    <property type="entry name" value="SOCS_box"/>
    <property type="match status" value="1"/>
</dbReference>
<dbReference type="SUPFAM" id="SSF48403">
    <property type="entry name" value="Ankyrin repeat"/>
    <property type="match status" value="2"/>
</dbReference>
<feature type="repeat" description="ANK" evidence="4">
    <location>
        <begin position="173"/>
        <end position="205"/>
    </location>
</feature>
<organism evidence="6 7">
    <name type="scientific">Scleropages formosus</name>
    <name type="common">Asian bonytongue</name>
    <name type="synonym">Osteoglossum formosum</name>
    <dbReference type="NCBI Taxonomy" id="113540"/>
    <lineage>
        <taxon>Eukaryota</taxon>
        <taxon>Metazoa</taxon>
        <taxon>Chordata</taxon>
        <taxon>Craniata</taxon>
        <taxon>Vertebrata</taxon>
        <taxon>Euteleostomi</taxon>
        <taxon>Actinopterygii</taxon>
        <taxon>Neopterygii</taxon>
        <taxon>Teleostei</taxon>
        <taxon>Osteoglossocephala</taxon>
        <taxon>Osteoglossomorpha</taxon>
        <taxon>Osteoglossiformes</taxon>
        <taxon>Osteoglossidae</taxon>
        <taxon>Scleropages</taxon>
    </lineage>
</organism>
<dbReference type="GO" id="GO:0016567">
    <property type="term" value="P:protein ubiquitination"/>
    <property type="evidence" value="ECO:0007669"/>
    <property type="project" value="UniProtKB-UniPathway"/>
</dbReference>
<dbReference type="SUPFAM" id="SSF158235">
    <property type="entry name" value="SOCS box-like"/>
    <property type="match status" value="1"/>
</dbReference>
<reference evidence="6 7" key="1">
    <citation type="submission" date="2019-04" db="EMBL/GenBank/DDBJ databases">
        <authorList>
            <consortium name="Wellcome Sanger Institute Data Sharing"/>
        </authorList>
    </citation>
    <scope>NUCLEOTIDE SEQUENCE [LARGE SCALE GENOMIC DNA]</scope>
</reference>
<feature type="domain" description="SOCS box" evidence="5">
    <location>
        <begin position="525"/>
        <end position="568"/>
    </location>
</feature>
<dbReference type="Gene3D" id="1.10.750.20">
    <property type="entry name" value="SOCS box"/>
    <property type="match status" value="1"/>
</dbReference>
<keyword evidence="7" id="KW-1185">Reference proteome</keyword>
<dbReference type="SMART" id="SM00969">
    <property type="entry name" value="SOCS_box"/>
    <property type="match status" value="1"/>
</dbReference>
<dbReference type="OrthoDB" id="20872at2759"/>
<dbReference type="GO" id="GO:0005737">
    <property type="term" value="C:cytoplasm"/>
    <property type="evidence" value="ECO:0007669"/>
    <property type="project" value="TreeGrafter"/>
</dbReference>
<evidence type="ECO:0000259" key="5">
    <source>
        <dbReference type="PROSITE" id="PS50225"/>
    </source>
</evidence>
<dbReference type="PROSITE" id="PS50297">
    <property type="entry name" value="ANK_REP_REGION"/>
    <property type="match status" value="6"/>
</dbReference>
<dbReference type="UniPathway" id="UPA00143"/>
<dbReference type="InterPro" id="IPR036036">
    <property type="entry name" value="SOCS_box-like_dom_sf"/>
</dbReference>
<evidence type="ECO:0000256" key="3">
    <source>
        <dbReference type="ARBA" id="ARBA00023043"/>
    </source>
</evidence>
<dbReference type="AlphaFoldDB" id="A0A8C9RQE1"/>
<dbReference type="InterPro" id="IPR036770">
    <property type="entry name" value="Ankyrin_rpt-contain_sf"/>
</dbReference>
<keyword evidence="3 4" id="KW-0040">ANK repeat</keyword>
<feature type="repeat" description="ANK" evidence="4">
    <location>
        <begin position="346"/>
        <end position="378"/>
    </location>
</feature>
<accession>A0A8C9RQE1</accession>
<evidence type="ECO:0000256" key="4">
    <source>
        <dbReference type="PROSITE-ProRule" id="PRU00023"/>
    </source>
</evidence>
<evidence type="ECO:0000256" key="2">
    <source>
        <dbReference type="ARBA" id="ARBA00022737"/>
    </source>
</evidence>
<dbReference type="Pfam" id="PF12796">
    <property type="entry name" value="Ank_2"/>
    <property type="match status" value="3"/>
</dbReference>
<dbReference type="GO" id="GO:0035556">
    <property type="term" value="P:intracellular signal transduction"/>
    <property type="evidence" value="ECO:0007669"/>
    <property type="project" value="InterPro"/>
</dbReference>
<dbReference type="PROSITE" id="PS50225">
    <property type="entry name" value="SOCS"/>
    <property type="match status" value="1"/>
</dbReference>